<gene>
    <name evidence="10" type="primary">dkgB</name>
    <name evidence="10" type="ORF">F0A16_15655</name>
</gene>
<protein>
    <submittedName>
        <fullName evidence="10">2,5-didehydrogluconate reductase DkgB</fullName>
        <ecNumber evidence="10">1.1.1.346</ecNumber>
    </submittedName>
</protein>
<evidence type="ECO:0000313" key="11">
    <source>
        <dbReference type="Proteomes" id="UP000466024"/>
    </source>
</evidence>
<dbReference type="PANTHER" id="PTHR43827:SF3">
    <property type="entry name" value="NADP-DEPENDENT OXIDOREDUCTASE DOMAIN-CONTAINING PROTEIN"/>
    <property type="match status" value="1"/>
</dbReference>
<keyword evidence="11" id="KW-1185">Reference proteome</keyword>
<dbReference type="InterPro" id="IPR023210">
    <property type="entry name" value="NADP_OxRdtase_dom"/>
</dbReference>
<comment type="similarity">
    <text evidence="1">Belongs to the aldo/keto reductase family.</text>
</comment>
<feature type="region of interest" description="Disordered" evidence="8">
    <location>
        <begin position="251"/>
        <end position="270"/>
    </location>
</feature>
<dbReference type="Pfam" id="PF00248">
    <property type="entry name" value="Aldo_ket_red"/>
    <property type="match status" value="1"/>
</dbReference>
<dbReference type="PIRSF" id="PIRSF000097">
    <property type="entry name" value="AKR"/>
    <property type="match status" value="1"/>
</dbReference>
<evidence type="ECO:0000256" key="6">
    <source>
        <dbReference type="PIRSR" id="PIRSR000097-2"/>
    </source>
</evidence>
<evidence type="ECO:0000256" key="7">
    <source>
        <dbReference type="PIRSR" id="PIRSR000097-3"/>
    </source>
</evidence>
<feature type="domain" description="NADP-dependent oxidoreductase" evidence="9">
    <location>
        <begin position="12"/>
        <end position="254"/>
    </location>
</feature>
<evidence type="ECO:0000259" key="9">
    <source>
        <dbReference type="Pfam" id="PF00248"/>
    </source>
</evidence>
<dbReference type="SUPFAM" id="SSF51430">
    <property type="entry name" value="NAD(P)-linked oxidoreductase"/>
    <property type="match status" value="1"/>
</dbReference>
<evidence type="ECO:0000313" key="10">
    <source>
        <dbReference type="EMBL" id="KAA0016932.1"/>
    </source>
</evidence>
<dbReference type="PROSITE" id="PS00798">
    <property type="entry name" value="ALDOKETO_REDUCTASE_1"/>
    <property type="match status" value="1"/>
</dbReference>
<keyword evidence="2" id="KW-0521">NADP</keyword>
<organism evidence="10 11">
    <name type="scientific">Salinicola corii</name>
    <dbReference type="NCBI Taxonomy" id="2606937"/>
    <lineage>
        <taxon>Bacteria</taxon>
        <taxon>Pseudomonadati</taxon>
        <taxon>Pseudomonadota</taxon>
        <taxon>Gammaproteobacteria</taxon>
        <taxon>Oceanospirillales</taxon>
        <taxon>Halomonadaceae</taxon>
        <taxon>Salinicola</taxon>
    </lineage>
</organism>
<dbReference type="InterPro" id="IPR018170">
    <property type="entry name" value="Aldo/ket_reductase_CS"/>
</dbReference>
<evidence type="ECO:0000256" key="3">
    <source>
        <dbReference type="ARBA" id="ARBA00023002"/>
    </source>
</evidence>
<comment type="catalytic activity">
    <reaction evidence="4">
        <text>hydroxyacetone + NADP(+) = methylglyoxal + NADPH + H(+)</text>
        <dbReference type="Rhea" id="RHEA:27986"/>
        <dbReference type="ChEBI" id="CHEBI:15378"/>
        <dbReference type="ChEBI" id="CHEBI:17158"/>
        <dbReference type="ChEBI" id="CHEBI:27957"/>
        <dbReference type="ChEBI" id="CHEBI:57783"/>
        <dbReference type="ChEBI" id="CHEBI:58349"/>
    </reaction>
</comment>
<dbReference type="NCBIfam" id="NF008377">
    <property type="entry name" value="PRK11172.1"/>
    <property type="match status" value="1"/>
</dbReference>
<dbReference type="RefSeq" id="WP_149436343.1">
    <property type="nucleotide sequence ID" value="NZ_VTPX01000009.1"/>
</dbReference>
<comment type="caution">
    <text evidence="10">The sequence shown here is derived from an EMBL/GenBank/DDBJ whole genome shotgun (WGS) entry which is preliminary data.</text>
</comment>
<dbReference type="PROSITE" id="PS00062">
    <property type="entry name" value="ALDOKETO_REDUCTASE_2"/>
    <property type="match status" value="1"/>
</dbReference>
<dbReference type="Proteomes" id="UP000466024">
    <property type="component" value="Unassembled WGS sequence"/>
</dbReference>
<proteinExistence type="inferred from homology"/>
<dbReference type="InterPro" id="IPR036812">
    <property type="entry name" value="NAD(P)_OxRdtase_dom_sf"/>
</dbReference>
<name>A0A640WA60_9GAMM</name>
<dbReference type="GO" id="GO:1990002">
    <property type="term" value="F:methylglyoxal reductase (NADPH) (acetol producing) activity"/>
    <property type="evidence" value="ECO:0007669"/>
    <property type="project" value="TreeGrafter"/>
</dbReference>
<evidence type="ECO:0000256" key="5">
    <source>
        <dbReference type="PIRSR" id="PIRSR000097-1"/>
    </source>
</evidence>
<dbReference type="InterPro" id="IPR020471">
    <property type="entry name" value="AKR"/>
</dbReference>
<dbReference type="PRINTS" id="PR00069">
    <property type="entry name" value="ALDKETRDTASE"/>
</dbReference>
<evidence type="ECO:0000256" key="2">
    <source>
        <dbReference type="ARBA" id="ARBA00022857"/>
    </source>
</evidence>
<feature type="active site" description="Proton donor" evidence="5">
    <location>
        <position position="42"/>
    </location>
</feature>
<reference evidence="10 11" key="1">
    <citation type="submission" date="2019-08" db="EMBL/GenBank/DDBJ databases">
        <title>Bioinformatics analysis of the strain L3 and L5.</title>
        <authorList>
            <person name="Li X."/>
        </authorList>
    </citation>
    <scope>NUCLEOTIDE SEQUENCE [LARGE SCALE GENOMIC DNA]</scope>
    <source>
        <strain evidence="10 11">L3</strain>
    </source>
</reference>
<dbReference type="GO" id="GO:0051596">
    <property type="term" value="P:methylglyoxal catabolic process"/>
    <property type="evidence" value="ECO:0007669"/>
    <property type="project" value="TreeGrafter"/>
</dbReference>
<keyword evidence="3 10" id="KW-0560">Oxidoreductase</keyword>
<dbReference type="AlphaFoldDB" id="A0A640WA60"/>
<dbReference type="EC" id="1.1.1.346" evidence="10"/>
<sequence length="270" mass="29728">MARHMLPQPGLGTYRLKEQAVIDSVTSALELGYRHLDSAQMYENEAAVGKAIRQSGVPRDELFVTTKIWWDKLEPKALTGAVEQSLENFGLEQLDLILIHWPSPGEEVPMADYIAALDAARARGQTRHIGVSNFTVAQIDQALGLPGGENIVTNQIEVHPFLANRKLVEHCQAKGLDVTAYMPLAVGKVMKDPVLERIANAHDVSPAQVALAWIAARDIIVIPSSTNPANQKSNLEAMNLRLSDEEIARIDDLDRGDRQANPSFAPDWDE</sequence>
<evidence type="ECO:0000256" key="1">
    <source>
        <dbReference type="ARBA" id="ARBA00007905"/>
    </source>
</evidence>
<evidence type="ECO:0000256" key="8">
    <source>
        <dbReference type="SAM" id="MobiDB-lite"/>
    </source>
</evidence>
<dbReference type="Gene3D" id="3.20.20.100">
    <property type="entry name" value="NADP-dependent oxidoreductase domain"/>
    <property type="match status" value="1"/>
</dbReference>
<dbReference type="EMBL" id="VTPX01000009">
    <property type="protein sequence ID" value="KAA0016932.1"/>
    <property type="molecule type" value="Genomic_DNA"/>
</dbReference>
<evidence type="ECO:0000256" key="4">
    <source>
        <dbReference type="ARBA" id="ARBA00049445"/>
    </source>
</evidence>
<dbReference type="PANTHER" id="PTHR43827">
    <property type="entry name" value="2,5-DIKETO-D-GLUCONIC ACID REDUCTASE"/>
    <property type="match status" value="1"/>
</dbReference>
<feature type="binding site" evidence="6">
    <location>
        <position position="100"/>
    </location>
    <ligand>
        <name>substrate</name>
    </ligand>
</feature>
<accession>A0A640WA60</accession>
<dbReference type="FunFam" id="3.20.20.100:FF:000002">
    <property type="entry name" value="2,5-diketo-D-gluconic acid reductase A"/>
    <property type="match status" value="1"/>
</dbReference>
<feature type="site" description="Lowers pKa of active site Tyr" evidence="7">
    <location>
        <position position="67"/>
    </location>
</feature>